<proteinExistence type="predicted"/>
<dbReference type="EMBL" id="JAEAGR010000008">
    <property type="protein sequence ID" value="MBH1941021.1"/>
    <property type="molecule type" value="Genomic_DNA"/>
</dbReference>
<keyword evidence="2" id="KW-1133">Transmembrane helix</keyword>
<evidence type="ECO:0000256" key="1">
    <source>
        <dbReference type="SAM" id="MobiDB-lite"/>
    </source>
</evidence>
<gene>
    <name evidence="4" type="ORF">I5677_08970</name>
</gene>
<keyword evidence="2" id="KW-0812">Transmembrane</keyword>
<dbReference type="InterPro" id="IPR050923">
    <property type="entry name" value="Cell_Proc_Reg/RNA_Proc"/>
</dbReference>
<dbReference type="Gene3D" id="2.60.200.20">
    <property type="match status" value="1"/>
</dbReference>
<dbReference type="Pfam" id="PF00498">
    <property type="entry name" value="FHA"/>
    <property type="match status" value="1"/>
</dbReference>
<feature type="transmembrane region" description="Helical" evidence="2">
    <location>
        <begin position="310"/>
        <end position="329"/>
    </location>
</feature>
<dbReference type="PANTHER" id="PTHR23308">
    <property type="entry name" value="NUCLEAR INHIBITOR OF PROTEIN PHOSPHATASE-1"/>
    <property type="match status" value="1"/>
</dbReference>
<evidence type="ECO:0000313" key="5">
    <source>
        <dbReference type="Proteomes" id="UP000623269"/>
    </source>
</evidence>
<feature type="region of interest" description="Disordered" evidence="1">
    <location>
        <begin position="217"/>
        <end position="241"/>
    </location>
</feature>
<dbReference type="RefSeq" id="WP_197661248.1">
    <property type="nucleotide sequence ID" value="NZ_JAEAGR010000008.1"/>
</dbReference>
<dbReference type="AlphaFoldDB" id="A0A8J7HBF2"/>
<comment type="caution">
    <text evidence="4">The sequence shown here is derived from an EMBL/GenBank/DDBJ whole genome shotgun (WGS) entry which is preliminary data.</text>
</comment>
<dbReference type="CDD" id="cd00060">
    <property type="entry name" value="FHA"/>
    <property type="match status" value="1"/>
</dbReference>
<dbReference type="InterPro" id="IPR000253">
    <property type="entry name" value="FHA_dom"/>
</dbReference>
<sequence length="516" mass="60429">MNAEYRKDLHHKYMVLQQSKDSETQPYCIKMLSKNNMEGLLMLELRCIDNHNFIYYDITAKQSLNQLFVKNNMNAYDARNLLLGIMNAIELTYEYLLNEDDIILSSEFIYVDLVTNKISLCYYPGYQQDIKNQMSQLLEYLMNRIDYNDKEVVMLVYNLYAISKEEGYAFYELKNQLKSDLTTYIEETSYLQEASAKNTKVDKNSLVSMHQEGPNNIKVLDNDTSTKKDKRPPINRLMNKNNMPPCTDNEHGLGVMKEMVTGEKEISYYPIKTYLLSAAGALFGIILIFIGFTSKIIYHSMGSHIDVSKLCALLLIICCIESYFMKIIWDKKNKITKLVPMEEYINPLEDTAPEEEALEKPITTDKRLHIKDEEEVYHQDFYSAEQRKQKNKKAQYNQNQFEEDDNPTCLLSEINQRIQYFLKPVEETTYDAIHITEFPFFIGKLKQNVDYCLEKEVVSRYHAKLTMEGDRFYLTDLNSTNGTFINKESVPTYQPIEVKEGDEIAFANIKYRFEIQ</sequence>
<dbReference type="PROSITE" id="PS50006">
    <property type="entry name" value="FHA_DOMAIN"/>
    <property type="match status" value="1"/>
</dbReference>
<dbReference type="SMART" id="SM00240">
    <property type="entry name" value="FHA"/>
    <property type="match status" value="1"/>
</dbReference>
<keyword evidence="5" id="KW-1185">Reference proteome</keyword>
<feature type="domain" description="FHA" evidence="3">
    <location>
        <begin position="440"/>
        <end position="490"/>
    </location>
</feature>
<evidence type="ECO:0000256" key="2">
    <source>
        <dbReference type="SAM" id="Phobius"/>
    </source>
</evidence>
<dbReference type="Proteomes" id="UP000623269">
    <property type="component" value="Unassembled WGS sequence"/>
</dbReference>
<accession>A0A8J7HBF2</accession>
<name>A0A8J7HBF2_9FIRM</name>
<dbReference type="SUPFAM" id="SSF49879">
    <property type="entry name" value="SMAD/FHA domain"/>
    <property type="match status" value="1"/>
</dbReference>
<dbReference type="InterPro" id="IPR008984">
    <property type="entry name" value="SMAD_FHA_dom_sf"/>
</dbReference>
<dbReference type="InterPro" id="IPR045962">
    <property type="entry name" value="DUF6382"/>
</dbReference>
<evidence type="ECO:0000313" key="4">
    <source>
        <dbReference type="EMBL" id="MBH1941021.1"/>
    </source>
</evidence>
<reference evidence="4" key="1">
    <citation type="submission" date="2020-12" db="EMBL/GenBank/DDBJ databases">
        <title>M. sibirica DSM 26468T genome.</title>
        <authorList>
            <person name="Thieme N."/>
            <person name="Rettenmaier R."/>
            <person name="Zverlov V."/>
            <person name="Liebl W."/>
        </authorList>
    </citation>
    <scope>NUCLEOTIDE SEQUENCE</scope>
    <source>
        <strain evidence="4">DSM 26468</strain>
    </source>
</reference>
<organism evidence="4 5">
    <name type="scientific">Mobilitalea sibirica</name>
    <dbReference type="NCBI Taxonomy" id="1462919"/>
    <lineage>
        <taxon>Bacteria</taxon>
        <taxon>Bacillati</taxon>
        <taxon>Bacillota</taxon>
        <taxon>Clostridia</taxon>
        <taxon>Lachnospirales</taxon>
        <taxon>Lachnospiraceae</taxon>
        <taxon>Mobilitalea</taxon>
    </lineage>
</organism>
<feature type="transmembrane region" description="Helical" evidence="2">
    <location>
        <begin position="274"/>
        <end position="298"/>
    </location>
</feature>
<protein>
    <submittedName>
        <fullName evidence="4">FHA domain-containing protein</fullName>
    </submittedName>
</protein>
<dbReference type="Pfam" id="PF19909">
    <property type="entry name" value="DUF6382"/>
    <property type="match status" value="1"/>
</dbReference>
<keyword evidence="2" id="KW-0472">Membrane</keyword>
<evidence type="ECO:0000259" key="3">
    <source>
        <dbReference type="PROSITE" id="PS50006"/>
    </source>
</evidence>